<organism evidence="3 4">
    <name type="scientific">Halorubrum lipolyticum DSM 21995</name>
    <dbReference type="NCBI Taxonomy" id="1227482"/>
    <lineage>
        <taxon>Archaea</taxon>
        <taxon>Methanobacteriati</taxon>
        <taxon>Methanobacteriota</taxon>
        <taxon>Stenosarchaea group</taxon>
        <taxon>Halobacteria</taxon>
        <taxon>Halobacteriales</taxon>
        <taxon>Haloferacaceae</taxon>
        <taxon>Halorubrum</taxon>
    </lineage>
</organism>
<sequence length="253" mass="26967">MEYAFLGGPGSGATLRLDYRAFAYAGKFVVGAPGKAVLRTPDGSPAVPEWKPDEPLPPAVEASAFDDDVVAAVSFSPDRTDPDCCRLRYVTVHVARRGEGLGPRLVDRTVSRLAADGYDRVKIAVNNPFAYAALYKCGFAYTGERTGIAELVLERPTAEVDGENGTAEVDGENGTAEVDGENGTAEVDGENGTAAVDGDSEAAARDESGGDRYRAGLRAFRDGDRDLDPVEREFVAARLEEGEERGGRDTREE</sequence>
<name>M0NPP9_9EURY</name>
<proteinExistence type="predicted"/>
<dbReference type="Pfam" id="PF00583">
    <property type="entry name" value="Acetyltransf_1"/>
    <property type="match status" value="1"/>
</dbReference>
<dbReference type="OrthoDB" id="213793at2157"/>
<dbReference type="PROSITE" id="PS51186">
    <property type="entry name" value="GNAT"/>
    <property type="match status" value="1"/>
</dbReference>
<gene>
    <name evidence="3" type="ORF">C469_11031</name>
</gene>
<evidence type="ECO:0000256" key="1">
    <source>
        <dbReference type="SAM" id="MobiDB-lite"/>
    </source>
</evidence>
<feature type="compositionally biased region" description="Basic and acidic residues" evidence="1">
    <location>
        <begin position="202"/>
        <end position="211"/>
    </location>
</feature>
<dbReference type="CDD" id="cd04301">
    <property type="entry name" value="NAT_SF"/>
    <property type="match status" value="1"/>
</dbReference>
<feature type="region of interest" description="Disordered" evidence="1">
    <location>
        <begin position="162"/>
        <end position="211"/>
    </location>
</feature>
<reference evidence="3 4" key="1">
    <citation type="journal article" date="2014" name="PLoS Genet.">
        <title>Phylogenetically driven sequencing of extremely halophilic archaea reveals strategies for static and dynamic osmo-response.</title>
        <authorList>
            <person name="Becker E.A."/>
            <person name="Seitzer P.M."/>
            <person name="Tritt A."/>
            <person name="Larsen D."/>
            <person name="Krusor M."/>
            <person name="Yao A.I."/>
            <person name="Wu D."/>
            <person name="Madern D."/>
            <person name="Eisen J.A."/>
            <person name="Darling A.E."/>
            <person name="Facciotti M.T."/>
        </authorList>
    </citation>
    <scope>NUCLEOTIDE SEQUENCE [LARGE SCALE GENOMIC DNA]</scope>
    <source>
        <strain evidence="3 4">DSM 21995</strain>
    </source>
</reference>
<dbReference type="RefSeq" id="WP_008006570.1">
    <property type="nucleotide sequence ID" value="NZ_AOJG01000030.1"/>
</dbReference>
<feature type="domain" description="N-acetyltransferase" evidence="2">
    <location>
        <begin position="17"/>
        <end position="159"/>
    </location>
</feature>
<comment type="caution">
    <text evidence="3">The sequence shown here is derived from an EMBL/GenBank/DDBJ whole genome shotgun (WGS) entry which is preliminary data.</text>
</comment>
<evidence type="ECO:0000313" key="4">
    <source>
        <dbReference type="Proteomes" id="UP000011650"/>
    </source>
</evidence>
<dbReference type="GO" id="GO:0016747">
    <property type="term" value="F:acyltransferase activity, transferring groups other than amino-acyl groups"/>
    <property type="evidence" value="ECO:0007669"/>
    <property type="project" value="InterPro"/>
</dbReference>
<accession>M0NPP9</accession>
<dbReference type="EMBL" id="AOJG01000030">
    <property type="protein sequence ID" value="EMA59159.1"/>
    <property type="molecule type" value="Genomic_DNA"/>
</dbReference>
<evidence type="ECO:0000313" key="3">
    <source>
        <dbReference type="EMBL" id="EMA59159.1"/>
    </source>
</evidence>
<keyword evidence="3" id="KW-0808">Transferase</keyword>
<dbReference type="AlphaFoldDB" id="M0NPP9"/>
<keyword evidence="4" id="KW-1185">Reference proteome</keyword>
<dbReference type="InterPro" id="IPR000182">
    <property type="entry name" value="GNAT_dom"/>
</dbReference>
<dbReference type="PATRIC" id="fig|1227482.3.peg.2224"/>
<evidence type="ECO:0000259" key="2">
    <source>
        <dbReference type="PROSITE" id="PS51186"/>
    </source>
</evidence>
<protein>
    <submittedName>
        <fullName evidence="3">GCN5-related N-acetyltransferase</fullName>
    </submittedName>
</protein>
<dbReference type="InterPro" id="IPR016181">
    <property type="entry name" value="Acyl_CoA_acyltransferase"/>
</dbReference>
<dbReference type="Proteomes" id="UP000011650">
    <property type="component" value="Unassembled WGS sequence"/>
</dbReference>
<dbReference type="Gene3D" id="3.40.630.30">
    <property type="match status" value="1"/>
</dbReference>
<dbReference type="SUPFAM" id="SSF55729">
    <property type="entry name" value="Acyl-CoA N-acyltransferases (Nat)"/>
    <property type="match status" value="1"/>
</dbReference>